<accession>A0AAN8R563</accession>
<proteinExistence type="predicted"/>
<protein>
    <submittedName>
        <fullName evidence="2">Uncharacterized protein</fullName>
    </submittedName>
</protein>
<evidence type="ECO:0000313" key="3">
    <source>
        <dbReference type="Proteomes" id="UP001356427"/>
    </source>
</evidence>
<gene>
    <name evidence="2" type="ORF">J4Q44_G00062380</name>
</gene>
<organism evidence="2 3">
    <name type="scientific">Coregonus suidteri</name>
    <dbReference type="NCBI Taxonomy" id="861788"/>
    <lineage>
        <taxon>Eukaryota</taxon>
        <taxon>Metazoa</taxon>
        <taxon>Chordata</taxon>
        <taxon>Craniata</taxon>
        <taxon>Vertebrata</taxon>
        <taxon>Euteleostomi</taxon>
        <taxon>Actinopterygii</taxon>
        <taxon>Neopterygii</taxon>
        <taxon>Teleostei</taxon>
        <taxon>Protacanthopterygii</taxon>
        <taxon>Salmoniformes</taxon>
        <taxon>Salmonidae</taxon>
        <taxon>Coregoninae</taxon>
        <taxon>Coregonus</taxon>
    </lineage>
</organism>
<dbReference type="AlphaFoldDB" id="A0AAN8R563"/>
<keyword evidence="1" id="KW-0472">Membrane</keyword>
<evidence type="ECO:0000256" key="1">
    <source>
        <dbReference type="SAM" id="Phobius"/>
    </source>
</evidence>
<dbReference type="EMBL" id="JAGTTL010000004">
    <property type="protein sequence ID" value="KAK6323899.1"/>
    <property type="molecule type" value="Genomic_DNA"/>
</dbReference>
<keyword evidence="1" id="KW-0812">Transmembrane</keyword>
<reference evidence="2 3" key="1">
    <citation type="submission" date="2021-04" db="EMBL/GenBank/DDBJ databases">
        <authorList>
            <person name="De Guttry C."/>
            <person name="Zahm M."/>
            <person name="Klopp C."/>
            <person name="Cabau C."/>
            <person name="Louis A."/>
            <person name="Berthelot C."/>
            <person name="Parey E."/>
            <person name="Roest Crollius H."/>
            <person name="Montfort J."/>
            <person name="Robinson-Rechavi M."/>
            <person name="Bucao C."/>
            <person name="Bouchez O."/>
            <person name="Gislard M."/>
            <person name="Lluch J."/>
            <person name="Milhes M."/>
            <person name="Lampietro C."/>
            <person name="Lopez Roques C."/>
            <person name="Donnadieu C."/>
            <person name="Braasch I."/>
            <person name="Desvignes T."/>
            <person name="Postlethwait J."/>
            <person name="Bobe J."/>
            <person name="Wedekind C."/>
            <person name="Guiguen Y."/>
        </authorList>
    </citation>
    <scope>NUCLEOTIDE SEQUENCE [LARGE SCALE GENOMIC DNA]</scope>
    <source>
        <strain evidence="2">Cs_M1</strain>
        <tissue evidence="2">Blood</tissue>
    </source>
</reference>
<evidence type="ECO:0000313" key="2">
    <source>
        <dbReference type="EMBL" id="KAK6323899.1"/>
    </source>
</evidence>
<sequence length="98" mass="11681">MNTQDQMHGEQKDSHIQYLVINANIYCLTLQDASYSTVVYIVLLHVEEFIHYIYMYSYSEYTFTIQYKRMNILYYQSSFYEMFGMCVSMYGFVSSASS</sequence>
<comment type="caution">
    <text evidence="2">The sequence shown here is derived from an EMBL/GenBank/DDBJ whole genome shotgun (WGS) entry which is preliminary data.</text>
</comment>
<name>A0AAN8R563_9TELE</name>
<keyword evidence="3" id="KW-1185">Reference proteome</keyword>
<feature type="transmembrane region" description="Helical" evidence="1">
    <location>
        <begin position="72"/>
        <end position="93"/>
    </location>
</feature>
<dbReference type="Proteomes" id="UP001356427">
    <property type="component" value="Unassembled WGS sequence"/>
</dbReference>
<keyword evidence="1" id="KW-1133">Transmembrane helix</keyword>